<protein>
    <recommendedName>
        <fullName evidence="11 13">Glycerol-3-phosphate dehydrogenase [NAD(P)+]</fullName>
        <ecNumber evidence="10 13">1.1.1.94</ecNumber>
    </recommendedName>
    <alternativeName>
        <fullName evidence="13">NAD(P)(+)-dependent glycerol-3-phosphate dehydrogenase</fullName>
    </alternativeName>
    <alternativeName>
        <fullName evidence="12 13">NAD(P)H-dependent dihydroxyacetone-phosphate reductase</fullName>
    </alternativeName>
</protein>
<feature type="binding site" evidence="15">
    <location>
        <begin position="273"/>
        <end position="274"/>
    </location>
    <ligand>
        <name>substrate</name>
    </ligand>
</feature>
<feature type="binding site" evidence="13">
    <location>
        <position position="262"/>
    </location>
    <ligand>
        <name>sn-glycerol 3-phosphate</name>
        <dbReference type="ChEBI" id="CHEBI:57597"/>
    </ligand>
</feature>
<feature type="binding site" evidence="13">
    <location>
        <position position="273"/>
    </location>
    <ligand>
        <name>NADPH</name>
        <dbReference type="ChEBI" id="CHEBI:57783"/>
    </ligand>
</feature>
<feature type="binding site" evidence="13">
    <location>
        <position position="50"/>
    </location>
    <ligand>
        <name>NADPH</name>
        <dbReference type="ChEBI" id="CHEBI:57783"/>
    </ligand>
</feature>
<keyword evidence="8 13" id="KW-1208">Phospholipid metabolism</keyword>
<dbReference type="InterPro" id="IPR011128">
    <property type="entry name" value="G3P_DH_NAD-dep_N"/>
</dbReference>
<evidence type="ECO:0000256" key="15">
    <source>
        <dbReference type="PIRSR" id="PIRSR000114-2"/>
    </source>
</evidence>
<evidence type="ECO:0000256" key="5">
    <source>
        <dbReference type="ARBA" id="ARBA00023027"/>
    </source>
</evidence>
<dbReference type="PANTHER" id="PTHR11728:SF1">
    <property type="entry name" value="GLYCEROL-3-PHOSPHATE DEHYDROGENASE [NAD(+)] 2, CHLOROPLASTIC"/>
    <property type="match status" value="1"/>
</dbReference>
<dbReference type="NCBIfam" id="NF000942">
    <property type="entry name" value="PRK00094.1-4"/>
    <property type="match status" value="1"/>
</dbReference>
<evidence type="ECO:0000256" key="4">
    <source>
        <dbReference type="ARBA" id="ARBA00023002"/>
    </source>
</evidence>
<dbReference type="InterPro" id="IPR006109">
    <property type="entry name" value="G3P_DH_NAD-dep_C"/>
</dbReference>
<evidence type="ECO:0000259" key="19">
    <source>
        <dbReference type="Pfam" id="PF07479"/>
    </source>
</evidence>
<dbReference type="NCBIfam" id="NF000940">
    <property type="entry name" value="PRK00094.1-2"/>
    <property type="match status" value="1"/>
</dbReference>
<sequence>MPDRVTGVRTQDVDGVCRVARVAVLSAGSWGTTMAKVFADAGNDVMAHARRAEVAEAINVRHQNPSYLPGVLLPPRLRATTSAAEALDGAAYVVLSIPAQTLRENLAAWAPHIAPDAVVVSLMKGIETHSGLRMSELIHEVTGISRERIAVLSGPNLSREIAGGQPAASVIACPDETAAAAVQRACHTPYFRPYTATDVTGCELGGATKNVIALAVGLAAGLGLGDNSRALLITRGLAETARLGAAMGADPLTFSGLAGAGDLMATCSSPLSRNRTFGEHLGQGMSVEEATRATNQTAEGVKSCRAILDLARAHGAEMPITEVVAAVIDGEATVEDAAAVLLSRTPKPEHYGA</sequence>
<reference evidence="20" key="1">
    <citation type="submission" date="2022-10" db="EMBL/GenBank/DDBJ databases">
        <title>The complete genomes of actinobacterial strains from the NBC collection.</title>
        <authorList>
            <person name="Joergensen T.S."/>
            <person name="Alvarez Arevalo M."/>
            <person name="Sterndorff E.B."/>
            <person name="Faurdal D."/>
            <person name="Vuksanovic O."/>
            <person name="Mourched A.-S."/>
            <person name="Charusanti P."/>
            <person name="Shaw S."/>
            <person name="Blin K."/>
            <person name="Weber T."/>
        </authorList>
    </citation>
    <scope>NUCLEOTIDE SEQUENCE</scope>
    <source>
        <strain evidence="20">NBC_01393</strain>
    </source>
</reference>
<dbReference type="GO" id="GO:0046167">
    <property type="term" value="P:glycerol-3-phosphate biosynthetic process"/>
    <property type="evidence" value="ECO:0007669"/>
    <property type="project" value="UniProtKB-UniRule"/>
</dbReference>
<dbReference type="GO" id="GO:0005829">
    <property type="term" value="C:cytosol"/>
    <property type="evidence" value="ECO:0007669"/>
    <property type="project" value="TreeGrafter"/>
</dbReference>
<feature type="binding site" evidence="13">
    <location>
        <position position="124"/>
    </location>
    <ligand>
        <name>NADPH</name>
        <dbReference type="ChEBI" id="CHEBI:57783"/>
    </ligand>
</feature>
<dbReference type="GO" id="GO:0047952">
    <property type="term" value="F:glycerol-3-phosphate dehydrogenase [NAD(P)+] activity"/>
    <property type="evidence" value="ECO:0007669"/>
    <property type="project" value="UniProtKB-UniRule"/>
</dbReference>
<feature type="binding site" evidence="13">
    <location>
        <position position="272"/>
    </location>
    <ligand>
        <name>sn-glycerol 3-phosphate</name>
        <dbReference type="ChEBI" id="CHEBI:57597"/>
    </ligand>
</feature>
<comment type="pathway">
    <text evidence="13">Membrane lipid metabolism; glycerophospholipid metabolism.</text>
</comment>
<evidence type="ECO:0000256" key="2">
    <source>
        <dbReference type="ARBA" id="ARBA00022516"/>
    </source>
</evidence>
<dbReference type="InterPro" id="IPR006168">
    <property type="entry name" value="G3P_DH_NAD-dep"/>
</dbReference>
<dbReference type="EMBL" id="CP109546">
    <property type="protein sequence ID" value="WTZ07182.1"/>
    <property type="molecule type" value="Genomic_DNA"/>
</dbReference>
<comment type="similarity">
    <text evidence="1 13 17">Belongs to the NAD-dependent glycerol-3-phosphate dehydrogenase family.</text>
</comment>
<dbReference type="PRINTS" id="PR00077">
    <property type="entry name" value="GPDHDRGNASE"/>
</dbReference>
<evidence type="ECO:0000256" key="14">
    <source>
        <dbReference type="PIRSR" id="PIRSR000114-1"/>
    </source>
</evidence>
<keyword evidence="7 13" id="KW-0594">Phospholipid biosynthesis</keyword>
<feature type="binding site" evidence="16">
    <location>
        <position position="273"/>
    </location>
    <ligand>
        <name>NAD(+)</name>
        <dbReference type="ChEBI" id="CHEBI:57540"/>
    </ligand>
</feature>
<evidence type="ECO:0000256" key="3">
    <source>
        <dbReference type="ARBA" id="ARBA00022857"/>
    </source>
</evidence>
<dbReference type="SUPFAM" id="SSF48179">
    <property type="entry name" value="6-phosphogluconate dehydrogenase C-terminal domain-like"/>
    <property type="match status" value="1"/>
</dbReference>
<evidence type="ECO:0000256" key="9">
    <source>
        <dbReference type="ARBA" id="ARBA00052716"/>
    </source>
</evidence>
<dbReference type="Pfam" id="PF07479">
    <property type="entry name" value="NAD_Gly3P_dh_C"/>
    <property type="match status" value="1"/>
</dbReference>
<proteinExistence type="inferred from homology"/>
<dbReference type="GO" id="GO:0051287">
    <property type="term" value="F:NAD binding"/>
    <property type="evidence" value="ECO:0007669"/>
    <property type="project" value="InterPro"/>
</dbReference>
<gene>
    <name evidence="13" type="primary">gpsA</name>
    <name evidence="20" type="ORF">OG699_03735</name>
</gene>
<feature type="domain" description="Glycerol-3-phosphate dehydrogenase NAD-dependent N-terminal" evidence="18">
    <location>
        <begin position="22"/>
        <end position="178"/>
    </location>
</feature>
<feature type="binding site" evidence="13">
    <location>
        <position position="273"/>
    </location>
    <ligand>
        <name>sn-glycerol 3-phosphate</name>
        <dbReference type="ChEBI" id="CHEBI:57597"/>
    </ligand>
</feature>
<dbReference type="FunFam" id="3.40.50.720:FF:000019">
    <property type="entry name" value="Glycerol-3-phosphate dehydrogenase [NAD(P)+]"/>
    <property type="match status" value="1"/>
</dbReference>
<organism evidence="20">
    <name type="scientific">Streptomyces sp. NBC_01393</name>
    <dbReference type="NCBI Taxonomy" id="2903851"/>
    <lineage>
        <taxon>Bacteria</taxon>
        <taxon>Bacillati</taxon>
        <taxon>Actinomycetota</taxon>
        <taxon>Actinomycetes</taxon>
        <taxon>Kitasatosporales</taxon>
        <taxon>Streptomycetaceae</taxon>
        <taxon>Streptomyces</taxon>
    </lineage>
</organism>
<dbReference type="GO" id="GO:0005975">
    <property type="term" value="P:carbohydrate metabolic process"/>
    <property type="evidence" value="ECO:0007669"/>
    <property type="project" value="InterPro"/>
</dbReference>
<keyword evidence="13" id="KW-0963">Cytoplasm</keyword>
<keyword evidence="13" id="KW-0547">Nucleotide-binding</keyword>
<dbReference type="PANTHER" id="PTHR11728">
    <property type="entry name" value="GLYCEROL-3-PHOSPHATE DEHYDROGENASE"/>
    <property type="match status" value="1"/>
</dbReference>
<evidence type="ECO:0000256" key="16">
    <source>
        <dbReference type="PIRSR" id="PIRSR000114-3"/>
    </source>
</evidence>
<feature type="binding site" evidence="13">
    <location>
        <position position="51"/>
    </location>
    <ligand>
        <name>NADPH</name>
        <dbReference type="ChEBI" id="CHEBI:57783"/>
    </ligand>
</feature>
<feature type="domain" description="Glycerol-3-phosphate dehydrogenase NAD-dependent C-terminal" evidence="19">
    <location>
        <begin position="198"/>
        <end position="337"/>
    </location>
</feature>
<evidence type="ECO:0000256" key="10">
    <source>
        <dbReference type="ARBA" id="ARBA00066687"/>
    </source>
</evidence>
<dbReference type="GO" id="GO:0046168">
    <property type="term" value="P:glycerol-3-phosphate catabolic process"/>
    <property type="evidence" value="ECO:0007669"/>
    <property type="project" value="InterPro"/>
</dbReference>
<feature type="binding site" evidence="13">
    <location>
        <position position="154"/>
    </location>
    <ligand>
        <name>sn-glycerol 3-phosphate</name>
        <dbReference type="ChEBI" id="CHEBI:57597"/>
    </ligand>
</feature>
<dbReference type="SUPFAM" id="SSF51735">
    <property type="entry name" value="NAD(P)-binding Rossmann-fold domains"/>
    <property type="match status" value="1"/>
</dbReference>
<feature type="binding site" evidence="13">
    <location>
        <position position="299"/>
    </location>
    <ligand>
        <name>NADPH</name>
        <dbReference type="ChEBI" id="CHEBI:57783"/>
    </ligand>
</feature>
<evidence type="ECO:0000256" key="13">
    <source>
        <dbReference type="HAMAP-Rule" id="MF_00394"/>
    </source>
</evidence>
<dbReference type="InterPro" id="IPR036291">
    <property type="entry name" value="NAD(P)-bd_dom_sf"/>
</dbReference>
<keyword evidence="2 13" id="KW-0444">Lipid biosynthesis</keyword>
<dbReference type="InterPro" id="IPR013328">
    <property type="entry name" value="6PGD_dom2"/>
</dbReference>
<keyword evidence="4 13" id="KW-0560">Oxidoreductase</keyword>
<comment type="function">
    <text evidence="13">Catalyzes the reduction of the glycolytic intermediate dihydroxyacetone phosphate (DHAP) to sn-glycerol 3-phosphate (G3P), the key precursor for phospholipid synthesis.</text>
</comment>
<evidence type="ECO:0000256" key="6">
    <source>
        <dbReference type="ARBA" id="ARBA00023098"/>
    </source>
</evidence>
<name>A0AAU3HS63_9ACTN</name>
<feature type="binding site" evidence="13">
    <location>
        <position position="30"/>
    </location>
    <ligand>
        <name>NADPH</name>
        <dbReference type="ChEBI" id="CHEBI:57783"/>
    </ligand>
</feature>
<comment type="catalytic activity">
    <reaction evidence="9">
        <text>sn-glycerol 3-phosphate + NADP(+) = dihydroxyacetone phosphate + NADPH + H(+)</text>
        <dbReference type="Rhea" id="RHEA:11096"/>
        <dbReference type="ChEBI" id="CHEBI:15378"/>
        <dbReference type="ChEBI" id="CHEBI:57597"/>
        <dbReference type="ChEBI" id="CHEBI:57642"/>
        <dbReference type="ChEBI" id="CHEBI:57783"/>
        <dbReference type="ChEBI" id="CHEBI:58349"/>
        <dbReference type="EC" id="1.1.1.94"/>
    </reaction>
    <physiologicalReaction direction="right-to-left" evidence="9">
        <dbReference type="Rhea" id="RHEA:11098"/>
    </physiologicalReaction>
</comment>
<feature type="active site" description="Proton acceptor" evidence="13 14">
    <location>
        <position position="209"/>
    </location>
</feature>
<evidence type="ECO:0000256" key="12">
    <source>
        <dbReference type="ARBA" id="ARBA00080511"/>
    </source>
</evidence>
<dbReference type="HAMAP" id="MF_00394">
    <property type="entry name" value="NAD_Glyc3P_dehydrog"/>
    <property type="match status" value="1"/>
</dbReference>
<feature type="binding site" evidence="13">
    <location>
        <position position="67"/>
    </location>
    <ligand>
        <name>NADPH</name>
        <dbReference type="ChEBI" id="CHEBI:57783"/>
    </ligand>
</feature>
<dbReference type="InterPro" id="IPR008927">
    <property type="entry name" value="6-PGluconate_DH-like_C_sf"/>
</dbReference>
<feature type="binding site" evidence="13">
    <location>
        <position position="124"/>
    </location>
    <ligand>
        <name>sn-glycerol 3-phosphate</name>
        <dbReference type="ChEBI" id="CHEBI:57597"/>
    </ligand>
</feature>
<dbReference type="Gene3D" id="1.10.1040.10">
    <property type="entry name" value="N-(1-d-carboxylethyl)-l-norvaline Dehydrogenase, domain 2"/>
    <property type="match status" value="1"/>
</dbReference>
<dbReference type="GO" id="GO:0008654">
    <property type="term" value="P:phospholipid biosynthetic process"/>
    <property type="evidence" value="ECO:0007669"/>
    <property type="project" value="UniProtKB-KW"/>
</dbReference>
<comment type="catalytic activity">
    <reaction evidence="13">
        <text>sn-glycerol 3-phosphate + NAD(+) = dihydroxyacetone phosphate + NADH + H(+)</text>
        <dbReference type="Rhea" id="RHEA:11092"/>
        <dbReference type="ChEBI" id="CHEBI:15378"/>
        <dbReference type="ChEBI" id="CHEBI:57540"/>
        <dbReference type="ChEBI" id="CHEBI:57597"/>
        <dbReference type="ChEBI" id="CHEBI:57642"/>
        <dbReference type="ChEBI" id="CHEBI:57945"/>
        <dbReference type="EC" id="1.1.1.94"/>
    </reaction>
</comment>
<dbReference type="PROSITE" id="PS00957">
    <property type="entry name" value="NAD_G3PDH"/>
    <property type="match status" value="1"/>
</dbReference>
<dbReference type="Pfam" id="PF01210">
    <property type="entry name" value="NAD_Gly3P_dh_N"/>
    <property type="match status" value="1"/>
</dbReference>
<accession>A0AAU3HS63</accession>
<keyword evidence="5 13" id="KW-0520">NAD</keyword>
<feature type="binding site" evidence="13">
    <location>
        <position position="209"/>
    </location>
    <ligand>
        <name>sn-glycerol 3-phosphate</name>
        <dbReference type="ChEBI" id="CHEBI:57597"/>
    </ligand>
</feature>
<dbReference type="EC" id="1.1.1.94" evidence="10 13"/>
<feature type="binding site" evidence="13">
    <location>
        <position position="158"/>
    </location>
    <ligand>
        <name>NADPH</name>
        <dbReference type="ChEBI" id="CHEBI:57783"/>
    </ligand>
</feature>
<evidence type="ECO:0000256" key="8">
    <source>
        <dbReference type="ARBA" id="ARBA00023264"/>
    </source>
</evidence>
<comment type="subcellular location">
    <subcellularLocation>
        <location evidence="13">Cytoplasm</location>
    </subcellularLocation>
</comment>
<evidence type="ECO:0000256" key="1">
    <source>
        <dbReference type="ARBA" id="ARBA00011009"/>
    </source>
</evidence>
<dbReference type="Gene3D" id="3.40.50.720">
    <property type="entry name" value="NAD(P)-binding Rossmann-like Domain"/>
    <property type="match status" value="1"/>
</dbReference>
<keyword evidence="3 13" id="KW-0521">NADP</keyword>
<dbReference type="GO" id="GO:0006650">
    <property type="term" value="P:glycerophospholipid metabolic process"/>
    <property type="evidence" value="ECO:0007669"/>
    <property type="project" value="UniProtKB-UniRule"/>
</dbReference>
<dbReference type="PIRSF" id="PIRSF000114">
    <property type="entry name" value="Glycerol-3-P_dh"/>
    <property type="match status" value="1"/>
</dbReference>
<comment type="caution">
    <text evidence="13">Lacks conserved residue(s) required for the propagation of feature annotation.</text>
</comment>
<feature type="binding site" evidence="13">
    <location>
        <position position="274"/>
    </location>
    <ligand>
        <name>sn-glycerol 3-phosphate</name>
        <dbReference type="ChEBI" id="CHEBI:57597"/>
    </ligand>
</feature>
<evidence type="ECO:0000256" key="7">
    <source>
        <dbReference type="ARBA" id="ARBA00023209"/>
    </source>
</evidence>
<feature type="binding site" evidence="15">
    <location>
        <position position="124"/>
    </location>
    <ligand>
        <name>substrate</name>
    </ligand>
</feature>
<keyword evidence="6 13" id="KW-0443">Lipid metabolism</keyword>
<evidence type="ECO:0000259" key="18">
    <source>
        <dbReference type="Pfam" id="PF01210"/>
    </source>
</evidence>
<evidence type="ECO:0000256" key="11">
    <source>
        <dbReference type="ARBA" id="ARBA00069372"/>
    </source>
</evidence>
<feature type="binding site" evidence="13">
    <location>
        <position position="29"/>
    </location>
    <ligand>
        <name>NADPH</name>
        <dbReference type="ChEBI" id="CHEBI:57783"/>
    </ligand>
</feature>
<dbReference type="AlphaFoldDB" id="A0AAU3HS63"/>
<evidence type="ECO:0000313" key="20">
    <source>
        <dbReference type="EMBL" id="WTZ07182.1"/>
    </source>
</evidence>
<evidence type="ECO:0000256" key="17">
    <source>
        <dbReference type="RuleBase" id="RU000437"/>
    </source>
</evidence>
<dbReference type="FunFam" id="1.10.1040.10:FF:000001">
    <property type="entry name" value="Glycerol-3-phosphate dehydrogenase [NAD(P)+]"/>
    <property type="match status" value="1"/>
</dbReference>